<comment type="function">
    <text evidence="3">Catalyzes the reduction of dTDP-6-deoxy-L-lyxo-4-hexulose to yield dTDP-L-rhamnose.</text>
</comment>
<gene>
    <name evidence="5" type="ORF">PCC79_14210</name>
</gene>
<dbReference type="InterPro" id="IPR036291">
    <property type="entry name" value="NAD(P)-bd_dom_sf"/>
</dbReference>
<dbReference type="InterPro" id="IPR000888">
    <property type="entry name" value="RmlC-like"/>
</dbReference>
<dbReference type="Proteomes" id="UP001434337">
    <property type="component" value="Chromosome"/>
</dbReference>
<dbReference type="Pfam" id="PF00908">
    <property type="entry name" value="dTDP_sugar_isom"/>
    <property type="match status" value="1"/>
</dbReference>
<keyword evidence="3" id="KW-0560">Oxidoreductase</keyword>
<dbReference type="InterPro" id="IPR005913">
    <property type="entry name" value="dTDP_dehydrorham_reduct"/>
</dbReference>
<evidence type="ECO:0000256" key="2">
    <source>
        <dbReference type="ARBA" id="ARBA00010944"/>
    </source>
</evidence>
<dbReference type="EMBL" id="CP115965">
    <property type="protein sequence ID" value="WZW98033.1"/>
    <property type="molecule type" value="Genomic_DNA"/>
</dbReference>
<evidence type="ECO:0000313" key="5">
    <source>
        <dbReference type="EMBL" id="WZW98033.1"/>
    </source>
</evidence>
<organism evidence="5 6">
    <name type="scientific">Propioniciclava soli</name>
    <dbReference type="NCBI Taxonomy" id="2775081"/>
    <lineage>
        <taxon>Bacteria</taxon>
        <taxon>Bacillati</taxon>
        <taxon>Actinomycetota</taxon>
        <taxon>Actinomycetes</taxon>
        <taxon>Propionibacteriales</taxon>
        <taxon>Propionibacteriaceae</taxon>
        <taxon>Propioniciclava</taxon>
    </lineage>
</organism>
<protein>
    <recommendedName>
        <fullName evidence="3">dTDP-4-dehydrorhamnose reductase</fullName>
        <ecNumber evidence="3">1.1.1.133</ecNumber>
    </recommendedName>
</protein>
<dbReference type="InterPro" id="IPR011051">
    <property type="entry name" value="RmlC_Cupin_sf"/>
</dbReference>
<evidence type="ECO:0000256" key="1">
    <source>
        <dbReference type="ARBA" id="ARBA00010154"/>
    </source>
</evidence>
<dbReference type="Gene3D" id="2.60.120.10">
    <property type="entry name" value="Jelly Rolls"/>
    <property type="match status" value="1"/>
</dbReference>
<reference evidence="5 6" key="1">
    <citation type="journal article" date="2023" name="Environ Microbiome">
        <title>A coral-associated actinobacterium mitigates coral bleaching under heat stress.</title>
        <authorList>
            <person name="Li J."/>
            <person name="Zou Y."/>
            <person name="Li Q."/>
            <person name="Zhang J."/>
            <person name="Bourne D.G."/>
            <person name="Lyu Y."/>
            <person name="Liu C."/>
            <person name="Zhang S."/>
        </authorList>
    </citation>
    <scope>NUCLEOTIDE SEQUENCE [LARGE SCALE GENOMIC DNA]</scope>
    <source>
        <strain evidence="5 6">SCSIO 13291</strain>
    </source>
</reference>
<dbReference type="CDD" id="cd05254">
    <property type="entry name" value="dTDP_HR_like_SDR_e"/>
    <property type="match status" value="1"/>
</dbReference>
<comment type="similarity">
    <text evidence="2 3">Belongs to the dTDP-4-dehydrorhamnose reductase family.</text>
</comment>
<dbReference type="Gene3D" id="3.90.25.10">
    <property type="entry name" value="UDP-galactose 4-epimerase, domain 1"/>
    <property type="match status" value="1"/>
</dbReference>
<keyword evidence="6" id="KW-1185">Reference proteome</keyword>
<accession>A0ABZ3C5K6</accession>
<evidence type="ECO:0000256" key="3">
    <source>
        <dbReference type="RuleBase" id="RU364082"/>
    </source>
</evidence>
<evidence type="ECO:0000259" key="4">
    <source>
        <dbReference type="Pfam" id="PF04321"/>
    </source>
</evidence>
<dbReference type="InterPro" id="IPR014710">
    <property type="entry name" value="RmlC-like_jellyroll"/>
</dbReference>
<comment type="similarity">
    <text evidence="1">Belongs to the dTDP-4-dehydrorhamnose 3,5-epimerase family.</text>
</comment>
<dbReference type="RefSeq" id="WP_342372205.1">
    <property type="nucleotide sequence ID" value="NZ_CP115965.1"/>
</dbReference>
<dbReference type="Gene3D" id="3.40.50.720">
    <property type="entry name" value="NAD(P)-binding Rossmann-like Domain"/>
    <property type="match status" value="1"/>
</dbReference>
<dbReference type="InterPro" id="IPR029903">
    <property type="entry name" value="RmlD-like-bd"/>
</dbReference>
<dbReference type="PANTHER" id="PTHR10491">
    <property type="entry name" value="DTDP-4-DEHYDRORHAMNOSE REDUCTASE"/>
    <property type="match status" value="1"/>
</dbReference>
<dbReference type="SUPFAM" id="SSF51182">
    <property type="entry name" value="RmlC-like cupins"/>
    <property type="match status" value="1"/>
</dbReference>
<dbReference type="PANTHER" id="PTHR10491:SF4">
    <property type="entry name" value="METHIONINE ADENOSYLTRANSFERASE 2 SUBUNIT BETA"/>
    <property type="match status" value="1"/>
</dbReference>
<sequence length="461" mass="49286">MTDLAVHTTAIPGLLVVDLPVHGDARGWFKENWQRAKMVALGLPDFAPVQNNMSYNADAGSTRGLHAEPWDKLVGLAHGRIFGAWVDLREGPTFGTSFTLEMGPERAVFVPRGVANGYQALEADTAYSYLVNDHWSPEARASYTYLNLADETAAIAWPIPLAEATISDADAQHPRLADVVPMPPRTTVIVGAQGQLGRALQQAFPDAAALDRDELDLTDADAVAAYPWGGVGTVINAAAYTAVDQAENAEGRAAAWALNVGALTNLVAVAREHRMTLVHVSSDYVFDGEAEEHDEDEPFSPLGVYGVTKAAGDALVATLPAHYVVRTSWVIGEGKNFVRTMASLAERGVAPAVVDDQFGRLTFTTDLADGIAHLLASGAPYGTYNLTNDGAVRSWFEIAQQVFELTGHAASDVSPQTTEAFAEGKVVSPRPRHSALALGKIKATGFVPRDADDALREYLRA</sequence>
<dbReference type="SUPFAM" id="SSF51735">
    <property type="entry name" value="NAD(P)-binding Rossmann-fold domains"/>
    <property type="match status" value="1"/>
</dbReference>
<dbReference type="EC" id="1.1.1.133" evidence="3"/>
<evidence type="ECO:0000313" key="6">
    <source>
        <dbReference type="Proteomes" id="UP001434337"/>
    </source>
</evidence>
<dbReference type="Pfam" id="PF04321">
    <property type="entry name" value="RmlD_sub_bind"/>
    <property type="match status" value="1"/>
</dbReference>
<name>A0ABZ3C5K6_9ACTN</name>
<proteinExistence type="inferred from homology"/>
<feature type="domain" description="RmlD-like substrate binding" evidence="4">
    <location>
        <begin position="187"/>
        <end position="459"/>
    </location>
</feature>
<comment type="pathway">
    <text evidence="3">Carbohydrate biosynthesis; dTDP-L-rhamnose biosynthesis.</text>
</comment>
<keyword evidence="3" id="KW-0521">NADP</keyword>